<accession>A0A511XBK6</accession>
<dbReference type="OrthoDB" id="9943494at2"/>
<keyword evidence="3" id="KW-1185">Reference proteome</keyword>
<reference evidence="2 3" key="1">
    <citation type="submission" date="2019-07" db="EMBL/GenBank/DDBJ databases">
        <title>Whole genome shotgun sequence of Acetobacter nitrogenifigens NBRC 105050.</title>
        <authorList>
            <person name="Hosoyama A."/>
            <person name="Uohara A."/>
            <person name="Ohji S."/>
            <person name="Ichikawa N."/>
        </authorList>
    </citation>
    <scope>NUCLEOTIDE SEQUENCE [LARGE SCALE GENOMIC DNA]</scope>
    <source>
        <strain evidence="2 3">NBRC 105050</strain>
    </source>
</reference>
<evidence type="ECO:0000313" key="3">
    <source>
        <dbReference type="Proteomes" id="UP000321635"/>
    </source>
</evidence>
<feature type="signal peptide" evidence="1">
    <location>
        <begin position="1"/>
        <end position="17"/>
    </location>
</feature>
<comment type="caution">
    <text evidence="2">The sequence shown here is derived from an EMBL/GenBank/DDBJ whole genome shotgun (WGS) entry which is preliminary data.</text>
</comment>
<evidence type="ECO:0000313" key="2">
    <source>
        <dbReference type="EMBL" id="GEN60344.1"/>
    </source>
</evidence>
<protein>
    <submittedName>
        <fullName evidence="2">Uncharacterized protein</fullName>
    </submittedName>
</protein>
<dbReference type="RefSeq" id="WP_026397417.1">
    <property type="nucleotide sequence ID" value="NZ_AUBI01000004.1"/>
</dbReference>
<dbReference type="EMBL" id="BJYF01000016">
    <property type="protein sequence ID" value="GEN60344.1"/>
    <property type="molecule type" value="Genomic_DNA"/>
</dbReference>
<gene>
    <name evidence="2" type="ORF">ANI02nite_22280</name>
</gene>
<feature type="chain" id="PRO_5022092216" evidence="1">
    <location>
        <begin position="18"/>
        <end position="86"/>
    </location>
</feature>
<sequence>MKTIVLTLLTLSALAVAGLDARAQLTSWRPWDETRAPVMERTLPAERPALTPHPAALRPATKAIGVSFSPYASVTATPSRLLQVHR</sequence>
<organism evidence="2 3">
    <name type="scientific">Acetobacter nitrogenifigens DSM 23921 = NBRC 105050</name>
    <dbReference type="NCBI Taxonomy" id="1120919"/>
    <lineage>
        <taxon>Bacteria</taxon>
        <taxon>Pseudomonadati</taxon>
        <taxon>Pseudomonadota</taxon>
        <taxon>Alphaproteobacteria</taxon>
        <taxon>Acetobacterales</taxon>
        <taxon>Acetobacteraceae</taxon>
        <taxon>Acetobacter</taxon>
    </lineage>
</organism>
<name>A0A511XBK6_9PROT</name>
<keyword evidence="1" id="KW-0732">Signal</keyword>
<proteinExistence type="predicted"/>
<dbReference type="AlphaFoldDB" id="A0A511XBK6"/>
<dbReference type="Proteomes" id="UP000321635">
    <property type="component" value="Unassembled WGS sequence"/>
</dbReference>
<evidence type="ECO:0000256" key="1">
    <source>
        <dbReference type="SAM" id="SignalP"/>
    </source>
</evidence>